<dbReference type="InterPro" id="IPR010239">
    <property type="entry name" value="CHP02001"/>
</dbReference>
<feature type="signal peptide" evidence="1">
    <location>
        <begin position="1"/>
        <end position="22"/>
    </location>
</feature>
<evidence type="ECO:0000256" key="1">
    <source>
        <dbReference type="SAM" id="SignalP"/>
    </source>
</evidence>
<dbReference type="Pfam" id="PF09694">
    <property type="entry name" value="Gcw_chp"/>
    <property type="match status" value="1"/>
</dbReference>
<dbReference type="EMBL" id="JALGBI010000003">
    <property type="protein sequence ID" value="MCJ0765479.1"/>
    <property type="molecule type" value="Genomic_DNA"/>
</dbReference>
<keyword evidence="3" id="KW-1185">Reference proteome</keyword>
<dbReference type="RefSeq" id="WP_243308936.1">
    <property type="nucleotide sequence ID" value="NZ_JALGBI010000003.1"/>
</dbReference>
<evidence type="ECO:0000313" key="3">
    <source>
        <dbReference type="Proteomes" id="UP001139447"/>
    </source>
</evidence>
<evidence type="ECO:0000313" key="2">
    <source>
        <dbReference type="EMBL" id="MCJ0765479.1"/>
    </source>
</evidence>
<name>A0A9X1W0C7_9BURK</name>
<dbReference type="Proteomes" id="UP001139447">
    <property type="component" value="Unassembled WGS sequence"/>
</dbReference>
<protein>
    <submittedName>
        <fullName evidence="2">TorF family putative porin</fullName>
    </submittedName>
</protein>
<feature type="chain" id="PRO_5040957032" evidence="1">
    <location>
        <begin position="23"/>
        <end position="260"/>
    </location>
</feature>
<accession>A0A9X1W0C7</accession>
<sequence>MKLKATQTMLLSLLAVSGAAFAQTAAPAAEPDYTLSYNIGAVTEYRYRGISQTGKKPALQGGIDFAHKSGFYLGTWGSTISWIKDSTANPNTTKGPIEIDLYGGYKGSITDSVSFDVGGLQYWYAGNNLGNTAGFANANTFELYGALSFGPVTAKYSQSTTNLFGTPNSKGSGYFDLSATFDLGNGFSIVPHIGSQTIKNATSYTDYSLALNKDFDGLVVSATLVGTNWSSKQGFDYTLPGTGTKNLAGSTLVLGLKKNF</sequence>
<comment type="caution">
    <text evidence="2">The sequence shown here is derived from an EMBL/GenBank/DDBJ whole genome shotgun (WGS) entry which is preliminary data.</text>
</comment>
<keyword evidence="1" id="KW-0732">Signal</keyword>
<organism evidence="2 3">
    <name type="scientific">Variovorax terrae</name>
    <dbReference type="NCBI Taxonomy" id="2923278"/>
    <lineage>
        <taxon>Bacteria</taxon>
        <taxon>Pseudomonadati</taxon>
        <taxon>Pseudomonadota</taxon>
        <taxon>Betaproteobacteria</taxon>
        <taxon>Burkholderiales</taxon>
        <taxon>Comamonadaceae</taxon>
        <taxon>Variovorax</taxon>
    </lineage>
</organism>
<dbReference type="AlphaFoldDB" id="A0A9X1W0C7"/>
<gene>
    <name evidence="2" type="ORF">MMF98_19885</name>
</gene>
<proteinExistence type="predicted"/>
<reference evidence="2" key="1">
    <citation type="submission" date="2022-03" db="EMBL/GenBank/DDBJ databases">
        <authorList>
            <person name="Woo C.Y."/>
        </authorList>
    </citation>
    <scope>NUCLEOTIDE SEQUENCE</scope>
    <source>
        <strain evidence="2">CYS-02</strain>
    </source>
</reference>
<dbReference type="NCBIfam" id="TIGR02001">
    <property type="entry name" value="gcw_chp"/>
    <property type="match status" value="1"/>
</dbReference>